<sequence length="810" mass="90533">MLTLERLKTEREFHHPYEPYDIQKQFMNAVYDCLEDGKVGIFESPTGTGKSLSLICASLTWLRDYRRQTLEDGLTADTGDSDEPAWILEHVRKQKKHVALARKQDLEDRIARIKAKEKRTKERYVDGEPRSKRHKTAADIAINDTDEAEFALDDYESDTDGTGRHNPQTTSGSGLSAENQVLLEQMGYSTKPKEAADEVPDETKIFFCSRTHSQLTQFSSELSRVKMPPAIAREVVNQADDEASLTEDVKCLTLGSRKNLCINPKVNKLRHPTAINERCMELQQPSTPFESKCSFMPRKDNEALVNEFRDHALAKVRDIEDLGTVGKKLGICPYYASRPATKYCEIVTLPYPLLLQKSAREALDLSLKNHIVIIDEAHNLMDAIAGIYSVSVTLHQAQEARNQLTTYLKKFRNKLKGKNRVYVAQILRLIDSIVAYLQAKASDIKIADGIVDVRTLLTGKGLDQINVYKLNAYLQQSHLARKVDGYTTCAAQARDPSQRNTEDRGPRQTVPVLTQVQALLLALMNPSEEGRFFYSSEEASSVTLKYMLLDPTFHFKDVVEDARAVVLAGGTMSPMIDLAHAILDLVQHVPDGVVVFFPSYSYLDTCTVAWKRIRSASMSGSPSLWDSIRDVKPIFLEQRSQPSSDNPAAVKEDVRDTVLGAYSSAIDSGKGRGAVLFAVIGGTLSEGINFNDALGRAVAVIGLPFPNPHSAEWKAKSQYIFTKATSQGRDGKAAARDFYENACMRAVNQSVGRAIRHRGDYAAILLLDRRYAAPRIQAKLPRWIRNSLANGTGIREVEKHLDEFFAEKNI</sequence>
<evidence type="ECO:0000256" key="11">
    <source>
        <dbReference type="ARBA" id="ARBA00023004"/>
    </source>
</evidence>
<dbReference type="Gene3D" id="3.40.50.300">
    <property type="entry name" value="P-loop containing nucleotide triphosphate hydrolases"/>
    <property type="match status" value="3"/>
</dbReference>
<evidence type="ECO:0000256" key="4">
    <source>
        <dbReference type="ARBA" id="ARBA00016387"/>
    </source>
</evidence>
<feature type="domain" description="Helicase ATP-binding" evidence="24">
    <location>
        <begin position="9"/>
        <end position="427"/>
    </location>
</feature>
<evidence type="ECO:0000256" key="14">
    <source>
        <dbReference type="ARBA" id="ARBA00023242"/>
    </source>
</evidence>
<evidence type="ECO:0000256" key="13">
    <source>
        <dbReference type="ARBA" id="ARBA00023235"/>
    </source>
</evidence>
<keyword evidence="11" id="KW-0408">Iron</keyword>
<keyword evidence="6" id="KW-0479">Metal-binding</keyword>
<dbReference type="InterPro" id="IPR027417">
    <property type="entry name" value="P-loop_NTPase"/>
</dbReference>
<keyword evidence="22" id="KW-0175">Coiled coil</keyword>
<evidence type="ECO:0000256" key="7">
    <source>
        <dbReference type="ARBA" id="ARBA00022741"/>
    </source>
</evidence>
<dbReference type="Proteomes" id="UP001521785">
    <property type="component" value="Unassembled WGS sequence"/>
</dbReference>
<keyword evidence="26" id="KW-1185">Reference proteome</keyword>
<keyword evidence="10" id="KW-0067">ATP-binding</keyword>
<evidence type="ECO:0000256" key="2">
    <source>
        <dbReference type="ARBA" id="ARBA00004123"/>
    </source>
</evidence>
<dbReference type="PROSITE" id="PS51193">
    <property type="entry name" value="HELICASE_ATP_BIND_2"/>
    <property type="match status" value="1"/>
</dbReference>
<dbReference type="PANTHER" id="PTHR11472:SF41">
    <property type="entry name" value="ATP-DEPENDENT DNA HELICASE DDX11-RELATED"/>
    <property type="match status" value="1"/>
</dbReference>
<gene>
    <name evidence="25" type="primary">CHL1_2</name>
    <name evidence="25" type="ORF">SLS60_010626</name>
</gene>
<reference evidence="25 26" key="1">
    <citation type="submission" date="2024-02" db="EMBL/GenBank/DDBJ databases">
        <title>De novo assembly and annotation of 12 fungi associated with fruit tree decline syndrome in Ontario, Canada.</title>
        <authorList>
            <person name="Sulman M."/>
            <person name="Ellouze W."/>
            <person name="Ilyukhin E."/>
        </authorList>
    </citation>
    <scope>NUCLEOTIDE SEQUENCE [LARGE SCALE GENOMIC DNA]</scope>
    <source>
        <strain evidence="25 26">M42-189</strain>
    </source>
</reference>
<evidence type="ECO:0000256" key="16">
    <source>
        <dbReference type="ARBA" id="ARBA00029709"/>
    </source>
</evidence>
<feature type="region of interest" description="Disordered" evidence="23">
    <location>
        <begin position="155"/>
        <end position="177"/>
    </location>
</feature>
<evidence type="ECO:0000256" key="9">
    <source>
        <dbReference type="ARBA" id="ARBA00022806"/>
    </source>
</evidence>
<evidence type="ECO:0000256" key="15">
    <source>
        <dbReference type="ARBA" id="ARBA00023306"/>
    </source>
</evidence>
<dbReference type="PROSITE" id="PS00690">
    <property type="entry name" value="DEAH_ATP_HELICASE"/>
    <property type="match status" value="1"/>
</dbReference>
<comment type="similarity">
    <text evidence="3">Belongs to the DEAD box helicase family. DEAH subfamily. DDX11/CHL1 sub-subfamily.</text>
</comment>
<evidence type="ECO:0000256" key="21">
    <source>
        <dbReference type="ARBA" id="ARBA00048954"/>
    </source>
</evidence>
<keyword evidence="8" id="KW-0378">Hydrolase</keyword>
<keyword evidence="14" id="KW-0539">Nucleus</keyword>
<dbReference type="SMART" id="SM00491">
    <property type="entry name" value="HELICc2"/>
    <property type="match status" value="1"/>
</dbReference>
<dbReference type="Pfam" id="PF06733">
    <property type="entry name" value="DEAD_2"/>
    <property type="match status" value="1"/>
</dbReference>
<dbReference type="PANTHER" id="PTHR11472">
    <property type="entry name" value="DNA REPAIR DEAD HELICASE RAD3/XP-D SUBFAMILY MEMBER"/>
    <property type="match status" value="1"/>
</dbReference>
<dbReference type="SUPFAM" id="SSF52540">
    <property type="entry name" value="P-loop containing nucleoside triphosphate hydrolases"/>
    <property type="match status" value="1"/>
</dbReference>
<feature type="compositionally biased region" description="Polar residues" evidence="23">
    <location>
        <begin position="165"/>
        <end position="177"/>
    </location>
</feature>
<comment type="function">
    <text evidence="20">ATP-dependent DNA helicase important for chromosome transmission and normal cell cycle progression in G(2)/M. May have a role in changing DNA topology to allow the loading of proteins involved in maintaining sister chromatid cohesion in the vicinity of the centromeres. Has a specific role in chromosome segregation during meiosis II.</text>
</comment>
<evidence type="ECO:0000256" key="10">
    <source>
        <dbReference type="ARBA" id="ARBA00022840"/>
    </source>
</evidence>
<comment type="subcellular location">
    <subcellularLocation>
        <location evidence="2">Nucleus</location>
    </subcellularLocation>
</comment>
<evidence type="ECO:0000256" key="17">
    <source>
        <dbReference type="ARBA" id="ARBA00044969"/>
    </source>
</evidence>
<evidence type="ECO:0000256" key="5">
    <source>
        <dbReference type="ARBA" id="ARBA00017386"/>
    </source>
</evidence>
<evidence type="ECO:0000256" key="22">
    <source>
        <dbReference type="SAM" id="Coils"/>
    </source>
</evidence>
<evidence type="ECO:0000259" key="24">
    <source>
        <dbReference type="PROSITE" id="PS51193"/>
    </source>
</evidence>
<organism evidence="25 26">
    <name type="scientific">Paraconiothyrium brasiliense</name>
    <dbReference type="NCBI Taxonomy" id="300254"/>
    <lineage>
        <taxon>Eukaryota</taxon>
        <taxon>Fungi</taxon>
        <taxon>Dikarya</taxon>
        <taxon>Ascomycota</taxon>
        <taxon>Pezizomycotina</taxon>
        <taxon>Dothideomycetes</taxon>
        <taxon>Pleosporomycetidae</taxon>
        <taxon>Pleosporales</taxon>
        <taxon>Massarineae</taxon>
        <taxon>Didymosphaeriaceae</taxon>
        <taxon>Paraconiothyrium</taxon>
    </lineage>
</organism>
<keyword evidence="15" id="KW-0131">Cell cycle</keyword>
<evidence type="ECO:0000256" key="19">
    <source>
        <dbReference type="ARBA" id="ARBA00045008"/>
    </source>
</evidence>
<dbReference type="EC" id="5.6.2.3" evidence="17"/>
<name>A0ABR3QP77_9PLEO</name>
<dbReference type="InterPro" id="IPR006555">
    <property type="entry name" value="ATP-dep_Helicase_C"/>
</dbReference>
<evidence type="ECO:0000256" key="23">
    <source>
        <dbReference type="SAM" id="MobiDB-lite"/>
    </source>
</evidence>
<keyword evidence="13" id="KW-0413">Isomerase</keyword>
<keyword evidence="9 25" id="KW-0347">Helicase</keyword>
<dbReference type="EMBL" id="JAKJXO020000018">
    <property type="protein sequence ID" value="KAL1593893.1"/>
    <property type="molecule type" value="Genomic_DNA"/>
</dbReference>
<comment type="cofactor">
    <cofactor evidence="1">
        <name>[4Fe-4S] cluster</name>
        <dbReference type="ChEBI" id="CHEBI:49883"/>
    </cofactor>
</comment>
<evidence type="ECO:0000256" key="20">
    <source>
        <dbReference type="ARBA" id="ARBA00045702"/>
    </source>
</evidence>
<evidence type="ECO:0000256" key="18">
    <source>
        <dbReference type="ARBA" id="ARBA00044998"/>
    </source>
</evidence>
<evidence type="ECO:0000256" key="6">
    <source>
        <dbReference type="ARBA" id="ARBA00022723"/>
    </source>
</evidence>
<evidence type="ECO:0000256" key="8">
    <source>
        <dbReference type="ARBA" id="ARBA00022801"/>
    </source>
</evidence>
<evidence type="ECO:0000256" key="3">
    <source>
        <dbReference type="ARBA" id="ARBA00008435"/>
    </source>
</evidence>
<dbReference type="NCBIfam" id="TIGR00604">
    <property type="entry name" value="rad3"/>
    <property type="match status" value="1"/>
</dbReference>
<dbReference type="InterPro" id="IPR006554">
    <property type="entry name" value="Helicase-like_DEXD_c2"/>
</dbReference>
<comment type="caution">
    <text evidence="25">The sequence shown here is derived from an EMBL/GenBank/DDBJ whole genome shotgun (WGS) entry which is preliminary data.</text>
</comment>
<feature type="coiled-coil region" evidence="22">
    <location>
        <begin position="96"/>
        <end position="123"/>
    </location>
</feature>
<evidence type="ECO:0000256" key="12">
    <source>
        <dbReference type="ARBA" id="ARBA00023014"/>
    </source>
</evidence>
<dbReference type="Pfam" id="PF13307">
    <property type="entry name" value="Helicase_C_2"/>
    <property type="match status" value="1"/>
</dbReference>
<dbReference type="InterPro" id="IPR045028">
    <property type="entry name" value="DinG/Rad3-like"/>
</dbReference>
<accession>A0ABR3QP77</accession>
<proteinExistence type="inferred from homology"/>
<evidence type="ECO:0000256" key="1">
    <source>
        <dbReference type="ARBA" id="ARBA00001966"/>
    </source>
</evidence>
<protein>
    <recommendedName>
        <fullName evidence="5">ATP-dependent DNA helicase CHL1</fullName>
        <ecNumber evidence="17">5.6.2.3</ecNumber>
    </recommendedName>
    <alternativeName>
        <fullName evidence="4">ATP-dependent DNA helicase chl1</fullName>
    </alternativeName>
    <alternativeName>
        <fullName evidence="16">Chromosome loss protein 1</fullName>
    </alternativeName>
    <alternativeName>
        <fullName evidence="18 19">DNA 5'-3' helicase CHL1</fullName>
    </alternativeName>
</protein>
<dbReference type="SMART" id="SM00488">
    <property type="entry name" value="DEXDc2"/>
    <property type="match status" value="1"/>
</dbReference>
<keyword evidence="12" id="KW-0411">Iron-sulfur</keyword>
<dbReference type="GO" id="GO:0004386">
    <property type="term" value="F:helicase activity"/>
    <property type="evidence" value="ECO:0007669"/>
    <property type="project" value="UniProtKB-KW"/>
</dbReference>
<comment type="catalytic activity">
    <reaction evidence="21">
        <text>ATP + H2O = ADP + phosphate + H(+)</text>
        <dbReference type="Rhea" id="RHEA:13065"/>
        <dbReference type="ChEBI" id="CHEBI:15377"/>
        <dbReference type="ChEBI" id="CHEBI:15378"/>
        <dbReference type="ChEBI" id="CHEBI:30616"/>
        <dbReference type="ChEBI" id="CHEBI:43474"/>
        <dbReference type="ChEBI" id="CHEBI:456216"/>
        <dbReference type="EC" id="5.6.2.3"/>
    </reaction>
</comment>
<dbReference type="InterPro" id="IPR002464">
    <property type="entry name" value="DNA/RNA_helicase_DEAH_CS"/>
</dbReference>
<dbReference type="InterPro" id="IPR010614">
    <property type="entry name" value="RAD3-like_helicase_DEAD"/>
</dbReference>
<keyword evidence="7" id="KW-0547">Nucleotide-binding</keyword>
<evidence type="ECO:0000313" key="25">
    <source>
        <dbReference type="EMBL" id="KAL1593893.1"/>
    </source>
</evidence>
<evidence type="ECO:0000313" key="26">
    <source>
        <dbReference type="Proteomes" id="UP001521785"/>
    </source>
</evidence>
<dbReference type="InterPro" id="IPR013020">
    <property type="entry name" value="Rad3/Chl1-like"/>
</dbReference>
<dbReference type="InterPro" id="IPR014013">
    <property type="entry name" value="Helic_SF1/SF2_ATP-bd_DinG/Rad3"/>
</dbReference>